<feature type="domain" description="MIF4G" evidence="4">
    <location>
        <begin position="492"/>
        <end position="680"/>
    </location>
</feature>
<feature type="region of interest" description="Disordered" evidence="3">
    <location>
        <begin position="1"/>
        <end position="26"/>
    </location>
</feature>
<reference evidence="5 6" key="1">
    <citation type="submission" date="2021-02" db="EMBL/GenBank/DDBJ databases">
        <title>Variation within the Batrachochytrium salamandrivorans European outbreak.</title>
        <authorList>
            <person name="Kelly M."/>
            <person name="Pasmans F."/>
            <person name="Shea T.P."/>
            <person name="Munoz J.F."/>
            <person name="Carranza S."/>
            <person name="Cuomo C.A."/>
            <person name="Martel A."/>
        </authorList>
    </citation>
    <scope>NUCLEOTIDE SEQUENCE [LARGE SCALE GENOMIC DNA]</scope>
    <source>
        <strain evidence="5 6">AMFP18/2</strain>
    </source>
</reference>
<evidence type="ECO:0000256" key="1">
    <source>
        <dbReference type="ARBA" id="ARBA00004496"/>
    </source>
</evidence>
<feature type="region of interest" description="Disordered" evidence="3">
    <location>
        <begin position="957"/>
        <end position="1032"/>
    </location>
</feature>
<protein>
    <recommendedName>
        <fullName evidence="4">MIF4G domain-containing protein</fullName>
    </recommendedName>
</protein>
<feature type="region of interest" description="Disordered" evidence="3">
    <location>
        <begin position="411"/>
        <end position="431"/>
    </location>
</feature>
<dbReference type="Gene3D" id="1.25.40.180">
    <property type="match status" value="3"/>
</dbReference>
<dbReference type="InterPro" id="IPR003890">
    <property type="entry name" value="MIF4G-like_typ-3"/>
</dbReference>
<proteinExistence type="predicted"/>
<feature type="region of interest" description="Disordered" evidence="3">
    <location>
        <begin position="438"/>
        <end position="457"/>
    </location>
</feature>
<keyword evidence="6" id="KW-1185">Reference proteome</keyword>
<comment type="subcellular location">
    <subcellularLocation>
        <location evidence="1">Cytoplasm</location>
    </subcellularLocation>
</comment>
<feature type="compositionally biased region" description="Acidic residues" evidence="3">
    <location>
        <begin position="984"/>
        <end position="1020"/>
    </location>
</feature>
<gene>
    <name evidence="5" type="ORF">BASA50_002992</name>
</gene>
<dbReference type="SUPFAM" id="SSF48371">
    <property type="entry name" value="ARM repeat"/>
    <property type="match status" value="3"/>
</dbReference>
<evidence type="ECO:0000256" key="2">
    <source>
        <dbReference type="ARBA" id="ARBA00022490"/>
    </source>
</evidence>
<dbReference type="InterPro" id="IPR007193">
    <property type="entry name" value="Upf2/Nmd2_C"/>
</dbReference>
<keyword evidence="2" id="KW-0963">Cytoplasm</keyword>
<feature type="domain" description="MIF4G" evidence="4">
    <location>
        <begin position="65"/>
        <end position="322"/>
    </location>
</feature>
<dbReference type="Pfam" id="PF04050">
    <property type="entry name" value="Upf2"/>
    <property type="match status" value="1"/>
</dbReference>
<comment type="caution">
    <text evidence="5">The sequence shown here is derived from an EMBL/GenBank/DDBJ whole genome shotgun (WGS) entry which is preliminary data.</text>
</comment>
<sequence>MSKIRPKPELAPTAMSAAVSTPDKDKDDDICEYQFSRRTSLRTANITHLTTPRDSTVFEKLDGSIKKNTSLIKKLKAGITAMNFAVIKKELLTLKMEKYIEEVALSISEATYKSSADVWAAIEISSLLHQRHAEFTPLLIANTMKHFGPPPTTYGLTVEQKERDEAVRLTKQRSSLRFITELYLVGIAKDSSKSKDGFIASILSELFGKDKTHANISICAAFVKFFSIYFVEKMGTPLGNSEDSENSIAPEAVTTAPKESLVPLSFRLKVCSILHVYFDSVKSQLVRDYQHMKRLEKATSDYFIARGEVYEDKQDIYEKSVKAYEKLRAYVETLSTYLFLDMPDLPEDDNSTRLGMNIMLSDGKSSRDDKDFKSGLWGDEDSKLFYESIMDLKNQVPAILLGLKHKDDKPAISSIDDDSRKSSMTLNSAETSATLSDADISGITVPEDDNTLGSDQLDSPELVLEDGAVLSAGEPGDENEKIESATSKAGLIGIITRLQNSLSREAIDQIAVEFAFQNNRGSRRRIIEALLGVSRQRLDLLPFYSRLIATLNPYMPDIGTTIIKELNRLFHSHQKRKDQMFIEEKIKNIRYIGELTKFCVTPPHVIFHVIKVLLDDFTHHNVDLLCSLLETCGRFLFYHPDTSARTAEFIDILQRKKNSHHLASRYIFMIDNALYECNPPEFIAKAKKQRPPIVMYLRKLIYRDLDLTSARNVLRLLRKANWNDELVRKTLTKLFTKIWRVKYSNLGLMAFLSSELSRFYPEFGVSVVDSCLEEVRASLEANIFKHNQRRISTAKFLGHLHTYKMVDSSVVFETLYLLLRFGHANGVPMPNVQCPLDSPNDFFRLRLVCTVLDTCGGSFKDGVDGNSLDNFISFMQMYMFTKASLPMEVEFFVDETLELLRPEIKRFKSYEESVEAVNSIVQRQSKLQSAPNVTTPLDTNSATTVTLNGDANAALSSQDADEDLHDSQGSDADDAVDSRYEEMRPEDDAEFELDDNIDAMSDDVDADAESVRDEDEEDEEVVIRMSPPPQTEEDLDFEREFSAMMLESLDSRKNERKPALFDAPIPMRHRNTTPANAALENSDDDDVPEEGYVEFTLLTRRGNKQQSKVMSLPSDSLFAMNTLSKQQAEQEEKIRLKELVLNYEEQERRSFMKDQETTNKFRYMGSAKPSNVETNESSIPGRGRGRGRGHSRGSYRVIWTSSSK</sequence>
<dbReference type="InterPro" id="IPR016024">
    <property type="entry name" value="ARM-type_fold"/>
</dbReference>
<evidence type="ECO:0000313" key="5">
    <source>
        <dbReference type="EMBL" id="KAH6599478.1"/>
    </source>
</evidence>
<feature type="domain" description="MIF4G" evidence="4">
    <location>
        <begin position="695"/>
        <end position="903"/>
    </location>
</feature>
<feature type="compositionally biased region" description="Polar residues" evidence="3">
    <location>
        <begin position="422"/>
        <end position="431"/>
    </location>
</feature>
<dbReference type="PANTHER" id="PTHR12839">
    <property type="entry name" value="NONSENSE-MEDIATED MRNA DECAY PROTEIN 2 UP-FRAMESHIFT SUPPRESSOR 2"/>
    <property type="match status" value="1"/>
</dbReference>
<dbReference type="SMART" id="SM00543">
    <property type="entry name" value="MIF4G"/>
    <property type="match status" value="3"/>
</dbReference>
<name>A0ABQ8FJP5_9FUNG</name>
<feature type="region of interest" description="Disordered" evidence="3">
    <location>
        <begin position="1164"/>
        <end position="1204"/>
    </location>
</feature>
<feature type="compositionally biased region" description="Polar residues" evidence="3">
    <location>
        <begin position="1168"/>
        <end position="1178"/>
    </location>
</feature>
<organism evidence="5 6">
    <name type="scientific">Batrachochytrium salamandrivorans</name>
    <dbReference type="NCBI Taxonomy" id="1357716"/>
    <lineage>
        <taxon>Eukaryota</taxon>
        <taxon>Fungi</taxon>
        <taxon>Fungi incertae sedis</taxon>
        <taxon>Chytridiomycota</taxon>
        <taxon>Chytridiomycota incertae sedis</taxon>
        <taxon>Chytridiomycetes</taxon>
        <taxon>Rhizophydiales</taxon>
        <taxon>Rhizophydiales incertae sedis</taxon>
        <taxon>Batrachochytrium</taxon>
    </lineage>
</organism>
<accession>A0ABQ8FJP5</accession>
<dbReference type="InterPro" id="IPR039762">
    <property type="entry name" value="Nmd2/UPF2"/>
</dbReference>
<dbReference type="PANTHER" id="PTHR12839:SF7">
    <property type="entry name" value="REGULATOR OF NONSENSE TRANSCRIPTS 2"/>
    <property type="match status" value="1"/>
</dbReference>
<evidence type="ECO:0000256" key="3">
    <source>
        <dbReference type="SAM" id="MobiDB-lite"/>
    </source>
</evidence>
<dbReference type="Pfam" id="PF02854">
    <property type="entry name" value="MIF4G"/>
    <property type="match status" value="3"/>
</dbReference>
<evidence type="ECO:0000313" key="6">
    <source>
        <dbReference type="Proteomes" id="UP001648503"/>
    </source>
</evidence>
<feature type="compositionally biased region" description="Basic residues" evidence="3">
    <location>
        <begin position="1183"/>
        <end position="1193"/>
    </location>
</feature>
<dbReference type="Gene3D" id="4.10.80.160">
    <property type="match status" value="1"/>
</dbReference>
<dbReference type="EMBL" id="JAFCIX010000064">
    <property type="protein sequence ID" value="KAH6599478.1"/>
    <property type="molecule type" value="Genomic_DNA"/>
</dbReference>
<feature type="region of interest" description="Disordered" evidence="3">
    <location>
        <begin position="924"/>
        <end position="944"/>
    </location>
</feature>
<feature type="region of interest" description="Disordered" evidence="3">
    <location>
        <begin position="1065"/>
        <end position="1088"/>
    </location>
</feature>
<evidence type="ECO:0000259" key="4">
    <source>
        <dbReference type="SMART" id="SM00543"/>
    </source>
</evidence>
<dbReference type="Proteomes" id="UP001648503">
    <property type="component" value="Unassembled WGS sequence"/>
</dbReference>